<dbReference type="InterPro" id="IPR056924">
    <property type="entry name" value="SH3_Tf2-1"/>
</dbReference>
<protein>
    <recommendedName>
        <fullName evidence="1">Chromo domain-containing protein</fullName>
    </recommendedName>
</protein>
<dbReference type="GeneID" id="140007094"/>
<dbReference type="Pfam" id="PF00385">
    <property type="entry name" value="Chromo"/>
    <property type="match status" value="1"/>
</dbReference>
<evidence type="ECO:0000259" key="1">
    <source>
        <dbReference type="PROSITE" id="PS50013"/>
    </source>
</evidence>
<dbReference type="InterPro" id="IPR023780">
    <property type="entry name" value="Chromo_domain"/>
</dbReference>
<reference evidence="3" key="1">
    <citation type="submission" date="2025-08" db="UniProtKB">
        <authorList>
            <consortium name="RefSeq"/>
        </authorList>
    </citation>
    <scope>IDENTIFICATION</scope>
    <source>
        <tissue evidence="3">Leaves</tissue>
    </source>
</reference>
<dbReference type="PROSITE" id="PS50013">
    <property type="entry name" value="CHROMO_2"/>
    <property type="match status" value="1"/>
</dbReference>
<dbReference type="Proteomes" id="UP001652660">
    <property type="component" value="Chromosome 5e"/>
</dbReference>
<keyword evidence="2" id="KW-1185">Reference proteome</keyword>
<name>A0ABM4UF47_COFAR</name>
<dbReference type="Pfam" id="PF24626">
    <property type="entry name" value="SH3_Tf2-1"/>
    <property type="match status" value="1"/>
</dbReference>
<gene>
    <name evidence="3" type="primary">LOC140007094</name>
</gene>
<sequence length="126" mass="14794">MAIRRNLKLSAKFYGPFEVEEKIEEVAYKLKLPPAARIHPVFHVSLLKKRIGPPQQVSTTLPEFDLQDQCPLMPEMVLKRRAILRKGVPVVQYLIKWQQLEYDEASWEDKDFVEHQFPEFKTCGQV</sequence>
<accession>A0ABM4UF47</accession>
<proteinExistence type="predicted"/>
<dbReference type="PANTHER" id="PTHR46148">
    <property type="entry name" value="CHROMO DOMAIN-CONTAINING PROTEIN"/>
    <property type="match status" value="1"/>
</dbReference>
<dbReference type="SUPFAM" id="SSF54160">
    <property type="entry name" value="Chromo domain-like"/>
    <property type="match status" value="1"/>
</dbReference>
<organism evidence="2 3">
    <name type="scientific">Coffea arabica</name>
    <name type="common">Arabian coffee</name>
    <dbReference type="NCBI Taxonomy" id="13443"/>
    <lineage>
        <taxon>Eukaryota</taxon>
        <taxon>Viridiplantae</taxon>
        <taxon>Streptophyta</taxon>
        <taxon>Embryophyta</taxon>
        <taxon>Tracheophyta</taxon>
        <taxon>Spermatophyta</taxon>
        <taxon>Magnoliopsida</taxon>
        <taxon>eudicotyledons</taxon>
        <taxon>Gunneridae</taxon>
        <taxon>Pentapetalae</taxon>
        <taxon>asterids</taxon>
        <taxon>lamiids</taxon>
        <taxon>Gentianales</taxon>
        <taxon>Rubiaceae</taxon>
        <taxon>Ixoroideae</taxon>
        <taxon>Gardenieae complex</taxon>
        <taxon>Bertiereae - Coffeeae clade</taxon>
        <taxon>Coffeeae</taxon>
        <taxon>Coffea</taxon>
    </lineage>
</organism>
<evidence type="ECO:0000313" key="3">
    <source>
        <dbReference type="RefSeq" id="XP_071905906.1"/>
    </source>
</evidence>
<dbReference type="PANTHER" id="PTHR46148:SF52">
    <property type="entry name" value="OS04G0603800 PROTEIN"/>
    <property type="match status" value="1"/>
</dbReference>
<dbReference type="Gene3D" id="2.40.50.40">
    <property type="match status" value="1"/>
</dbReference>
<dbReference type="InterPro" id="IPR000953">
    <property type="entry name" value="Chromo/chromo_shadow_dom"/>
</dbReference>
<dbReference type="InterPro" id="IPR016197">
    <property type="entry name" value="Chromo-like_dom_sf"/>
</dbReference>
<dbReference type="RefSeq" id="XP_071905906.1">
    <property type="nucleotide sequence ID" value="XM_072049805.1"/>
</dbReference>
<evidence type="ECO:0000313" key="2">
    <source>
        <dbReference type="Proteomes" id="UP001652660"/>
    </source>
</evidence>
<feature type="domain" description="Chromo" evidence="1">
    <location>
        <begin position="72"/>
        <end position="126"/>
    </location>
</feature>